<evidence type="ECO:0000313" key="1">
    <source>
        <dbReference type="EMBL" id="CAB4180566.1"/>
    </source>
</evidence>
<sequence>MKDLDFALMIKVLYTNGHSLSDMARDTDIAIGTMSVVKQETKNPPAGWYEGINLLDYWLRATGENPPRVGDHIDIEGEDYGIDY</sequence>
<name>A0A6J5QE13_9CAUD</name>
<proteinExistence type="predicted"/>
<dbReference type="EMBL" id="LR797001">
    <property type="protein sequence ID" value="CAB4180566.1"/>
    <property type="molecule type" value="Genomic_DNA"/>
</dbReference>
<gene>
    <name evidence="1" type="ORF">UFOVP1043_56</name>
</gene>
<accession>A0A6J5QE13</accession>
<protein>
    <submittedName>
        <fullName evidence="1">Uncharacterized protein</fullName>
    </submittedName>
</protein>
<organism evidence="1">
    <name type="scientific">uncultured Caudovirales phage</name>
    <dbReference type="NCBI Taxonomy" id="2100421"/>
    <lineage>
        <taxon>Viruses</taxon>
        <taxon>Duplodnaviria</taxon>
        <taxon>Heunggongvirae</taxon>
        <taxon>Uroviricota</taxon>
        <taxon>Caudoviricetes</taxon>
        <taxon>Peduoviridae</taxon>
        <taxon>Maltschvirus</taxon>
        <taxon>Maltschvirus maltsch</taxon>
    </lineage>
</organism>
<reference evidence="1" key="1">
    <citation type="submission" date="2020-05" db="EMBL/GenBank/DDBJ databases">
        <authorList>
            <person name="Chiriac C."/>
            <person name="Salcher M."/>
            <person name="Ghai R."/>
            <person name="Kavagutti S V."/>
        </authorList>
    </citation>
    <scope>NUCLEOTIDE SEQUENCE</scope>
</reference>